<dbReference type="EMBL" id="AP019301">
    <property type="protein sequence ID" value="BBH02819.1"/>
    <property type="molecule type" value="Genomic_DNA"/>
</dbReference>
<name>A0A4Y1REY1_PRUDU</name>
<dbReference type="InterPro" id="IPR026960">
    <property type="entry name" value="RVT-Znf"/>
</dbReference>
<sequence length="431" mass="49732">IPEPLVIRLIAWSRGWVGGSLETSQAMRNFNKFIDDCEVVFVGCYWCPFYWCNGYHDNTIIYERLDRALANPDWMRLLPHPELQNLPIMRITQENLVLIQEQLAQNPYDPFLLDQDFKLNTELKILLEQEEVFYAQKPRASWLQLGDKNTKYFHTQALIRRKRNQILRVRDLNGLWVEGDILPEAFVQAFKLRFTAEQPPNHHLMMDFLRNPKTHVGLLSSQGGDRISNLVFADDCLIFAKSTAMAPRNINCLLDNFAKVSGQRINLHKSTVYFSTFLLGSNIKVSPVAWKDICLPQSLGGLRVRSAALFNKAALAKLGWICLTDSSNWWAQIMLKKYLKNEGFLVTAKKTSHSSTWKAILEARSVLHKECPLCKNHMETINHLFFECQFASEYWRCNNFDGIEWLASLPHTKVADGPNVLSKALLLCWQI</sequence>
<feature type="non-terminal residue" evidence="2">
    <location>
        <position position="1"/>
    </location>
</feature>
<reference evidence="2" key="1">
    <citation type="journal article" date="2019" name="Science">
        <title>Mutation of a bHLH transcription factor allowed almond domestication.</title>
        <authorList>
            <person name="Sanchez-Perez R."/>
            <person name="Pavan S."/>
            <person name="Mazzeo R."/>
            <person name="Moldovan C."/>
            <person name="Aiese Cigliano R."/>
            <person name="Del Cueto J."/>
            <person name="Ricciardi F."/>
            <person name="Lotti C."/>
            <person name="Ricciardi L."/>
            <person name="Dicenta F."/>
            <person name="Lopez-Marques R.L."/>
            <person name="Lindberg Moller B."/>
        </authorList>
    </citation>
    <scope>NUCLEOTIDE SEQUENCE</scope>
</reference>
<dbReference type="Pfam" id="PF13966">
    <property type="entry name" value="zf-RVT"/>
    <property type="match status" value="1"/>
</dbReference>
<evidence type="ECO:0000259" key="1">
    <source>
        <dbReference type="Pfam" id="PF13966"/>
    </source>
</evidence>
<organism evidence="2">
    <name type="scientific">Prunus dulcis</name>
    <name type="common">Almond</name>
    <name type="synonym">Amygdalus dulcis</name>
    <dbReference type="NCBI Taxonomy" id="3755"/>
    <lineage>
        <taxon>Eukaryota</taxon>
        <taxon>Viridiplantae</taxon>
        <taxon>Streptophyta</taxon>
        <taxon>Embryophyta</taxon>
        <taxon>Tracheophyta</taxon>
        <taxon>Spermatophyta</taxon>
        <taxon>Magnoliopsida</taxon>
        <taxon>eudicotyledons</taxon>
        <taxon>Gunneridae</taxon>
        <taxon>Pentapetalae</taxon>
        <taxon>rosids</taxon>
        <taxon>fabids</taxon>
        <taxon>Rosales</taxon>
        <taxon>Rosaceae</taxon>
        <taxon>Amygdaloideae</taxon>
        <taxon>Amygdaleae</taxon>
        <taxon>Prunus</taxon>
    </lineage>
</organism>
<evidence type="ECO:0000313" key="2">
    <source>
        <dbReference type="EMBL" id="BBH02819.1"/>
    </source>
</evidence>
<dbReference type="AlphaFoldDB" id="A0A4Y1REY1"/>
<gene>
    <name evidence="2" type="ORF">Prudu_013509</name>
</gene>
<protein>
    <submittedName>
        <fullName evidence="2">Zinc ion-binding protein</fullName>
    </submittedName>
</protein>
<dbReference type="PANTHER" id="PTHR33116:SF70">
    <property type="entry name" value="NON-LTR RETROELEMENT REVERSE TRANSCRIPTASE-LIKE PROTEIN"/>
    <property type="match status" value="1"/>
</dbReference>
<accession>A0A4Y1REY1</accession>
<feature type="domain" description="Reverse transcriptase zinc-binding" evidence="1">
    <location>
        <begin position="328"/>
        <end position="395"/>
    </location>
</feature>
<dbReference type="PANTHER" id="PTHR33116">
    <property type="entry name" value="REVERSE TRANSCRIPTASE ZINC-BINDING DOMAIN-CONTAINING PROTEIN-RELATED-RELATED"/>
    <property type="match status" value="1"/>
</dbReference>
<proteinExistence type="predicted"/>